<comment type="caution">
    <text evidence="2">The sequence shown here is derived from an EMBL/GenBank/DDBJ whole genome shotgun (WGS) entry which is preliminary data.</text>
</comment>
<evidence type="ECO:0000313" key="3">
    <source>
        <dbReference type="Proteomes" id="UP001524642"/>
    </source>
</evidence>
<dbReference type="RefSeq" id="WP_257715451.1">
    <property type="nucleotide sequence ID" value="NZ_JANJOU010000003.1"/>
</dbReference>
<gene>
    <name evidence="2" type="ORF">NRP21_06980</name>
</gene>
<feature type="region of interest" description="Disordered" evidence="1">
    <location>
        <begin position="13"/>
        <end position="45"/>
    </location>
</feature>
<sequence>MLRRGVYECDGPYGVVLGSRPAPPQPPPPPPAQARENSLLEDALSGRPDYTAALRRAAEANISEENPVVRQSRAAREARIDAEVARLSDAVEKRRREVLAQHQQQQRSAQDQAAIDACQARGQTIEASMYRSRSLLNLEASAAGVQARDACIQNYLRSR</sequence>
<evidence type="ECO:0008006" key="4">
    <source>
        <dbReference type="Google" id="ProtNLM"/>
    </source>
</evidence>
<dbReference type="EMBL" id="JANJOU010000003">
    <property type="protein sequence ID" value="MCR0981789.1"/>
    <property type="molecule type" value="Genomic_DNA"/>
</dbReference>
<name>A0ABT1X239_9PROT</name>
<dbReference type="Proteomes" id="UP001524642">
    <property type="component" value="Unassembled WGS sequence"/>
</dbReference>
<feature type="compositionally biased region" description="Pro residues" evidence="1">
    <location>
        <begin position="21"/>
        <end position="32"/>
    </location>
</feature>
<evidence type="ECO:0000313" key="2">
    <source>
        <dbReference type="EMBL" id="MCR0981789.1"/>
    </source>
</evidence>
<accession>A0ABT1X239</accession>
<proteinExistence type="predicted"/>
<protein>
    <recommendedName>
        <fullName evidence="4">DUF4124 domain-containing protein</fullName>
    </recommendedName>
</protein>
<evidence type="ECO:0000256" key="1">
    <source>
        <dbReference type="SAM" id="MobiDB-lite"/>
    </source>
</evidence>
<reference evidence="2 3" key="1">
    <citation type="submission" date="2022-06" db="EMBL/GenBank/DDBJ databases">
        <title>Roseomonas CN29.</title>
        <authorList>
            <person name="Cheng Y."/>
            <person name="He X."/>
        </authorList>
    </citation>
    <scope>NUCLEOTIDE SEQUENCE [LARGE SCALE GENOMIC DNA]</scope>
    <source>
        <strain evidence="2 3">CN29</strain>
    </source>
</reference>
<organism evidence="2 3">
    <name type="scientific">Roseomonas populi</name>
    <dbReference type="NCBI Taxonomy" id="3121582"/>
    <lineage>
        <taxon>Bacteria</taxon>
        <taxon>Pseudomonadati</taxon>
        <taxon>Pseudomonadota</taxon>
        <taxon>Alphaproteobacteria</taxon>
        <taxon>Acetobacterales</taxon>
        <taxon>Roseomonadaceae</taxon>
        <taxon>Roseomonas</taxon>
    </lineage>
</organism>
<keyword evidence="3" id="KW-1185">Reference proteome</keyword>